<dbReference type="SUPFAM" id="SSF54909">
    <property type="entry name" value="Dimeric alpha+beta barrel"/>
    <property type="match status" value="1"/>
</dbReference>
<dbReference type="Gene3D" id="3.30.70.100">
    <property type="match status" value="1"/>
</dbReference>
<accession>A0A2L0UF46</accession>
<organism evidence="2 3">
    <name type="scientific">Arthrobacter agilis</name>
    <dbReference type="NCBI Taxonomy" id="37921"/>
    <lineage>
        <taxon>Bacteria</taxon>
        <taxon>Bacillati</taxon>
        <taxon>Actinomycetota</taxon>
        <taxon>Actinomycetes</taxon>
        <taxon>Micrococcales</taxon>
        <taxon>Micrococcaceae</taxon>
        <taxon>Arthrobacter</taxon>
    </lineage>
</organism>
<gene>
    <name evidence="2" type="ORF">CVO76_09550</name>
</gene>
<evidence type="ECO:0000313" key="2">
    <source>
        <dbReference type="EMBL" id="AUZ87848.1"/>
    </source>
</evidence>
<dbReference type="PROSITE" id="PS51725">
    <property type="entry name" value="ABM"/>
    <property type="match status" value="1"/>
</dbReference>
<sequence>MSRPVDVTAVFTPLDGEFFRVKLALDIAIEQVVQEPGCIRYEITEAQEDRIVLTEQWESTDLLDTHLRGPAVQDLGESLSALLARPVEMVRSDQAA</sequence>
<dbReference type="RefSeq" id="WP_133082340.1">
    <property type="nucleotide sequence ID" value="NZ_CP024915.1"/>
</dbReference>
<evidence type="ECO:0000313" key="3">
    <source>
        <dbReference type="Proteomes" id="UP000239187"/>
    </source>
</evidence>
<proteinExistence type="predicted"/>
<dbReference type="AlphaFoldDB" id="A0A2L0UF46"/>
<dbReference type="EMBL" id="CP024915">
    <property type="protein sequence ID" value="AUZ87848.1"/>
    <property type="molecule type" value="Genomic_DNA"/>
</dbReference>
<dbReference type="InterPro" id="IPR007138">
    <property type="entry name" value="ABM_dom"/>
</dbReference>
<dbReference type="GO" id="GO:0004497">
    <property type="term" value="F:monooxygenase activity"/>
    <property type="evidence" value="ECO:0007669"/>
    <property type="project" value="UniProtKB-KW"/>
</dbReference>
<keyword evidence="2" id="KW-0503">Monooxygenase</keyword>
<evidence type="ECO:0000259" key="1">
    <source>
        <dbReference type="PROSITE" id="PS51725"/>
    </source>
</evidence>
<dbReference type="InterPro" id="IPR011008">
    <property type="entry name" value="Dimeric_a/b-barrel"/>
</dbReference>
<dbReference type="Proteomes" id="UP000239187">
    <property type="component" value="Chromosome"/>
</dbReference>
<reference evidence="2 3" key="1">
    <citation type="submission" date="2017-11" db="EMBL/GenBank/DDBJ databases">
        <title>Draft genome of Arthrobacter agilis strain UMCV2, a plant growth-promoting rhizobacterium and biocontrol capacity of phytopathogenic fungi.</title>
        <authorList>
            <person name="Martinez-Camara R."/>
            <person name="Santoyo G."/>
            <person name="Moreno-Hagelsieb G."/>
            <person name="Valencia-Cantero E."/>
        </authorList>
    </citation>
    <scope>NUCLEOTIDE SEQUENCE [LARGE SCALE GENOMIC DNA]</scope>
    <source>
        <strain evidence="2 3">UMCV2</strain>
    </source>
</reference>
<name>A0A2L0UF46_9MICC</name>
<dbReference type="Pfam" id="PF03992">
    <property type="entry name" value="ABM"/>
    <property type="match status" value="1"/>
</dbReference>
<feature type="domain" description="ABM" evidence="1">
    <location>
        <begin position="5"/>
        <end position="91"/>
    </location>
</feature>
<keyword evidence="2" id="KW-0560">Oxidoreductase</keyword>
<protein>
    <submittedName>
        <fullName evidence="2">Antibiotic biosynthesis monooxygenase</fullName>
    </submittedName>
</protein>